<feature type="coiled-coil region" evidence="9">
    <location>
        <begin position="632"/>
        <end position="673"/>
    </location>
</feature>
<protein>
    <recommendedName>
        <fullName evidence="2">Protein phosphatase 1 regulatory subunit 21</fullName>
    </recommendedName>
    <alternativeName>
        <fullName evidence="7">Coiled-coil domain-containing protein 128</fullName>
    </alternativeName>
    <alternativeName>
        <fullName evidence="8">Ferry endosomal RAB5 effector complex subunit 2</fullName>
    </alternativeName>
    <alternativeName>
        <fullName evidence="6">KLRAQ motif-containing protein 1</fullName>
    </alternativeName>
</protein>
<organism evidence="12 13">
    <name type="scientific">Salmo trutta</name>
    <name type="common">Brown trout</name>
    <dbReference type="NCBI Taxonomy" id="8032"/>
    <lineage>
        <taxon>Eukaryota</taxon>
        <taxon>Metazoa</taxon>
        <taxon>Chordata</taxon>
        <taxon>Craniata</taxon>
        <taxon>Vertebrata</taxon>
        <taxon>Euteleostomi</taxon>
        <taxon>Actinopterygii</taxon>
        <taxon>Neopterygii</taxon>
        <taxon>Teleostei</taxon>
        <taxon>Protacanthopterygii</taxon>
        <taxon>Salmoniformes</taxon>
        <taxon>Salmonidae</taxon>
        <taxon>Salmoninae</taxon>
        <taxon>Salmo</taxon>
    </lineage>
</organism>
<gene>
    <name evidence="12" type="primary">PPP1R21</name>
    <name evidence="12" type="synonym">LOC115200820</name>
</gene>
<dbReference type="Pfam" id="PF10205">
    <property type="entry name" value="KLRAQ"/>
    <property type="match status" value="1"/>
</dbReference>
<feature type="region of interest" description="Disordered" evidence="10">
    <location>
        <begin position="545"/>
        <end position="580"/>
    </location>
</feature>
<feature type="region of interest" description="Disordered" evidence="10">
    <location>
        <begin position="80"/>
        <end position="105"/>
    </location>
</feature>
<evidence type="ECO:0000256" key="1">
    <source>
        <dbReference type="ARBA" id="ARBA00004412"/>
    </source>
</evidence>
<evidence type="ECO:0000259" key="11">
    <source>
        <dbReference type="SMART" id="SM01254"/>
    </source>
</evidence>
<dbReference type="FunCoup" id="A0A673Y7X9">
    <property type="interactions" value="1180"/>
</dbReference>
<evidence type="ECO:0000313" key="13">
    <source>
        <dbReference type="Proteomes" id="UP000472277"/>
    </source>
</evidence>
<name>A0A673Y7X9_SALTR</name>
<comment type="subcellular location">
    <subcellularLocation>
        <location evidence="1">Early endosome</location>
    </subcellularLocation>
</comment>
<evidence type="ECO:0000256" key="9">
    <source>
        <dbReference type="SAM" id="Coils"/>
    </source>
</evidence>
<feature type="domain" description="Protein phosphatase 1 regulatory subunit 21 N-terminal" evidence="11">
    <location>
        <begin position="19"/>
        <end position="113"/>
    </location>
</feature>
<evidence type="ECO:0000256" key="2">
    <source>
        <dbReference type="ARBA" id="ARBA00020102"/>
    </source>
</evidence>
<proteinExistence type="predicted"/>
<dbReference type="PANTHER" id="PTHR21448">
    <property type="entry name" value="SMOOTH MUSCLE MYOSIN HEAVY CHAIN-RELATED"/>
    <property type="match status" value="1"/>
</dbReference>
<evidence type="ECO:0000256" key="5">
    <source>
        <dbReference type="ARBA" id="ARBA00023054"/>
    </source>
</evidence>
<dbReference type="Pfam" id="PF10212">
    <property type="entry name" value="PPP1R21_helical"/>
    <property type="match status" value="1"/>
</dbReference>
<keyword evidence="5 9" id="KW-0175">Coiled coil</keyword>
<evidence type="ECO:0000256" key="8">
    <source>
        <dbReference type="ARBA" id="ARBA00044824"/>
    </source>
</evidence>
<feature type="compositionally biased region" description="Basic and acidic residues" evidence="10">
    <location>
        <begin position="82"/>
        <end position="91"/>
    </location>
</feature>
<dbReference type="InterPro" id="IPR019343">
    <property type="entry name" value="PPP1R21_N"/>
</dbReference>
<accession>A0A673Y7X9</accession>
<evidence type="ECO:0000256" key="3">
    <source>
        <dbReference type="ARBA" id="ARBA00022753"/>
    </source>
</evidence>
<keyword evidence="13" id="KW-1185">Reference proteome</keyword>
<dbReference type="OMA" id="NVRYQRL"/>
<dbReference type="Pfam" id="PF21636">
    <property type="entry name" value="PPP1R21_C"/>
    <property type="match status" value="1"/>
</dbReference>
<evidence type="ECO:0000256" key="10">
    <source>
        <dbReference type="SAM" id="MobiDB-lite"/>
    </source>
</evidence>
<evidence type="ECO:0000256" key="4">
    <source>
        <dbReference type="ARBA" id="ARBA00022884"/>
    </source>
</evidence>
<dbReference type="SMART" id="SM01254">
    <property type="entry name" value="KLRAQ"/>
    <property type="match status" value="1"/>
</dbReference>
<dbReference type="GO" id="GO:0003723">
    <property type="term" value="F:RNA binding"/>
    <property type="evidence" value="ECO:0007669"/>
    <property type="project" value="UniProtKB-KW"/>
</dbReference>
<evidence type="ECO:0000256" key="6">
    <source>
        <dbReference type="ARBA" id="ARBA00031361"/>
    </source>
</evidence>
<dbReference type="Ensembl" id="ENSSTUT00000032003.1">
    <property type="protein sequence ID" value="ENSSTUP00000030595.1"/>
    <property type="gene ID" value="ENSSTUG00000012084.1"/>
</dbReference>
<dbReference type="InterPro" id="IPR049372">
    <property type="entry name" value="PPP1R21_C"/>
</dbReference>
<dbReference type="Proteomes" id="UP000472277">
    <property type="component" value="Chromosome 10"/>
</dbReference>
<dbReference type="GO" id="GO:0005769">
    <property type="term" value="C:early endosome"/>
    <property type="evidence" value="ECO:0007669"/>
    <property type="project" value="UniProtKB-SubCell"/>
</dbReference>
<dbReference type="InterPro" id="IPR019348">
    <property type="entry name" value="PPP1R21_six_helix"/>
</dbReference>
<dbReference type="GO" id="GO:0016020">
    <property type="term" value="C:membrane"/>
    <property type="evidence" value="ECO:0007669"/>
    <property type="project" value="TreeGrafter"/>
</dbReference>
<dbReference type="InParanoid" id="A0A673Y7X9"/>
<dbReference type="InterPro" id="IPR040024">
    <property type="entry name" value="PPP1R21"/>
</dbReference>
<evidence type="ECO:0000313" key="12">
    <source>
        <dbReference type="Ensembl" id="ENSSTUP00000030595.1"/>
    </source>
</evidence>
<keyword evidence="4" id="KW-0694">RNA-binding</keyword>
<dbReference type="AlphaFoldDB" id="A0A673Y7X9"/>
<sequence>MGSHVLQTPCHTLGRKWIAQNQVLKKGVVDEQASSTSLKDQVKQREQSLRKVEQEMDSLTFRNQQLAKRVELLQEELAASEAKGKKSKVETDSGDSPSQQGLQQTQSVFDEDLQKKIQENERLHIQFYEADEQHRQQESQLKGRLEQLERDHEQHQAIVDGLTSKYMGTIERLQSDKARLEVKSQTLEREAKECRVRTEECIPQGCWPMLTSLRGIGKPGLVMNSPPQSSPQFSQYLHENAAYVRPLEEGLVQLHQSITEDTVTVLETVGKLKDFADHFTSYTHFLQKILPYQLKSLEEECGTPLCTSSLTSKNQELQSDMKRITSLFDKLHSYISLLALPSELTHRGEERSSSSAVFTQLAACLHSLHDAVKEMSTHYSQKASLEQELSTVTQKLRTTNECLLASLGSLTSSTGKIATFFSNNLDFFTSSTGYSPRGGAGSLNPLQAESMLGNKKKASDYMHAIRKPRPESVPYREALLHRRVLTSSTESREGLTQQVVASQEKIARLEQEKEHWLLEAQLGRVRLEKESQRIQDLETQLSFALGGGGSPAHSLGQAPGSPALTSLEDGEGEERGAGKEVGMLTTTPTNEEVGDEESREQLIKTHYMARVGELTTQLQVSDSKAVNFHAECRALAKRLAIAEKSRETLTEEVKLANQNITRLQDELATTKRSYKEQLSMMSDHLCSMNETLSKQREEIDTLKLGSKGNSKLLKKSR</sequence>
<reference evidence="12" key="1">
    <citation type="submission" date="2025-08" db="UniProtKB">
        <authorList>
            <consortium name="Ensembl"/>
        </authorList>
    </citation>
    <scope>IDENTIFICATION</scope>
</reference>
<dbReference type="GeneTree" id="ENSGT00390000006820"/>
<feature type="coiled-coil region" evidence="9">
    <location>
        <begin position="131"/>
        <end position="197"/>
    </location>
</feature>
<keyword evidence="3" id="KW-0967">Endosome</keyword>
<feature type="coiled-coil region" evidence="9">
    <location>
        <begin position="492"/>
        <end position="519"/>
    </location>
</feature>
<dbReference type="PANTHER" id="PTHR21448:SF0">
    <property type="entry name" value="PROTEIN PHOSPHATASE 1 REGULATORY SUBUNIT 21"/>
    <property type="match status" value="1"/>
</dbReference>
<evidence type="ECO:0000256" key="7">
    <source>
        <dbReference type="ARBA" id="ARBA00031617"/>
    </source>
</evidence>
<feature type="compositionally biased region" description="Polar residues" evidence="10">
    <location>
        <begin position="94"/>
        <end position="105"/>
    </location>
</feature>
<reference evidence="12" key="2">
    <citation type="submission" date="2025-09" db="UniProtKB">
        <authorList>
            <consortium name="Ensembl"/>
        </authorList>
    </citation>
    <scope>IDENTIFICATION</scope>
</reference>